<keyword evidence="2" id="KW-1185">Reference proteome</keyword>
<comment type="caution">
    <text evidence="1">The sequence shown here is derived from an EMBL/GenBank/DDBJ whole genome shotgun (WGS) entry which is preliminary data.</text>
</comment>
<evidence type="ECO:0000313" key="2">
    <source>
        <dbReference type="Proteomes" id="UP000744676"/>
    </source>
</evidence>
<dbReference type="EMBL" id="QVQA01000008">
    <property type="protein sequence ID" value="KAF5101923.1"/>
    <property type="molecule type" value="Genomic_DNA"/>
</dbReference>
<name>A0ACB6V991_9ASCO</name>
<accession>A0ACB6V991</accession>
<protein>
    <submittedName>
        <fullName evidence="1">Uncharacterized protein</fullName>
    </submittedName>
</protein>
<reference evidence="1 2" key="1">
    <citation type="journal article" date="2020" name="Front. Microbiol.">
        <title>Phenotypic and Genetic Characterization of the Cheese Ripening Yeast Geotrichum candidum.</title>
        <authorList>
            <person name="Perkins V."/>
            <person name="Vignola S."/>
            <person name="Lessard M.H."/>
            <person name="Plante P.L."/>
            <person name="Corbeil J."/>
            <person name="Dugat-Bony E."/>
            <person name="Frenette M."/>
            <person name="Labrie S."/>
        </authorList>
    </citation>
    <scope>NUCLEOTIDE SEQUENCE [LARGE SCALE GENOMIC DNA]</scope>
    <source>
        <strain evidence="1 2">LMA-1147</strain>
    </source>
</reference>
<evidence type="ECO:0000313" key="1">
    <source>
        <dbReference type="EMBL" id="KAF5101923.1"/>
    </source>
</evidence>
<dbReference type="Proteomes" id="UP000744676">
    <property type="component" value="Unassembled WGS sequence"/>
</dbReference>
<proteinExistence type="predicted"/>
<gene>
    <name evidence="1" type="ORF">D0Z00_000578</name>
</gene>
<organism evidence="1 2">
    <name type="scientific">Geotrichum galactomycetum</name>
    <dbReference type="NCBI Taxonomy" id="27317"/>
    <lineage>
        <taxon>Eukaryota</taxon>
        <taxon>Fungi</taxon>
        <taxon>Dikarya</taxon>
        <taxon>Ascomycota</taxon>
        <taxon>Saccharomycotina</taxon>
        <taxon>Dipodascomycetes</taxon>
        <taxon>Dipodascales</taxon>
        <taxon>Dipodascaceae</taxon>
        <taxon>Geotrichum</taxon>
    </lineage>
</organism>
<sequence length="412" mass="43489">MLFSDSVLKSAASLLFLAASAHAQCSQISGNYYCNKVNQVVYENIGFSGSYNEVTNFDTSSCSCSSKPVSFSGSLSPLDQEVSLHFRGPLNLKQFAYYSYNNTKTKRDVSEEHTVAKRHAHHAHKRDAVYVTKVVEAGAAATTSTAAKQAASSAASANKQTTQAGTGWTRQSYYNAASQSSTGLVFLNHMGGTAGSGIWDACFGNSLSYCAADGISGAGSPQILADTVIPSNKEFSIFTSEKCEGDSCGYYRPGSTAYHGFDGNYKAFAFEFSMPSDTGSTAVINGDMPAIWMLNAQIPRTLQYGNGACSCWSTGCGEFDIFEVLNSGNQFLTSHLHSGQGAAALSNNGGGGTSDYVARPVSGTLKAAVIFADASITLTVLDDKTTFDQFLSDDAMAKWIAQSASSSSSVSF</sequence>